<keyword evidence="3" id="KW-1185">Reference proteome</keyword>
<dbReference type="SUPFAM" id="SSF51905">
    <property type="entry name" value="FAD/NAD(P)-binding domain"/>
    <property type="match status" value="1"/>
</dbReference>
<comment type="caution">
    <text evidence="2">The sequence shown here is derived from an EMBL/GenBank/DDBJ whole genome shotgun (WGS) entry which is preliminary data.</text>
</comment>
<name>A0A8H5FCE1_9AGAR</name>
<dbReference type="Gene3D" id="3.30.70.1990">
    <property type="match status" value="1"/>
</dbReference>
<dbReference type="EMBL" id="JAACJM010000326">
    <property type="protein sequence ID" value="KAF5331452.1"/>
    <property type="molecule type" value="Genomic_DNA"/>
</dbReference>
<evidence type="ECO:0000256" key="1">
    <source>
        <dbReference type="SAM" id="SignalP"/>
    </source>
</evidence>
<dbReference type="InterPro" id="IPR036188">
    <property type="entry name" value="FAD/NAD-bd_sf"/>
</dbReference>
<proteinExistence type="predicted"/>
<evidence type="ECO:0000313" key="3">
    <source>
        <dbReference type="Proteomes" id="UP000559256"/>
    </source>
</evidence>
<dbReference type="AlphaFoldDB" id="A0A8H5FCE1"/>
<dbReference type="Pfam" id="PF13450">
    <property type="entry name" value="NAD_binding_8"/>
    <property type="match status" value="1"/>
</dbReference>
<protein>
    <recommendedName>
        <fullName evidence="4">FAD/NAD(P)-binding domain-containing protein</fullName>
    </recommendedName>
</protein>
<keyword evidence="1" id="KW-0732">Signal</keyword>
<feature type="chain" id="PRO_5034575930" description="FAD/NAD(P)-binding domain-containing protein" evidence="1">
    <location>
        <begin position="18"/>
        <end position="512"/>
    </location>
</feature>
<feature type="signal peptide" evidence="1">
    <location>
        <begin position="1"/>
        <end position="17"/>
    </location>
</feature>
<organism evidence="2 3">
    <name type="scientific">Tetrapyrgos nigripes</name>
    <dbReference type="NCBI Taxonomy" id="182062"/>
    <lineage>
        <taxon>Eukaryota</taxon>
        <taxon>Fungi</taxon>
        <taxon>Dikarya</taxon>
        <taxon>Basidiomycota</taxon>
        <taxon>Agaricomycotina</taxon>
        <taxon>Agaricomycetes</taxon>
        <taxon>Agaricomycetidae</taxon>
        <taxon>Agaricales</taxon>
        <taxon>Marasmiineae</taxon>
        <taxon>Marasmiaceae</taxon>
        <taxon>Tetrapyrgos</taxon>
    </lineage>
</organism>
<dbReference type="Proteomes" id="UP000559256">
    <property type="component" value="Unassembled WGS sequence"/>
</dbReference>
<sequence>MRLNILLSSLLPVFVRAAVQDPVCVVGAGPTGLAAAHALEAKNYSVVIFDKELEVGGKCQAYYDGVDGSLWHPMGALVVSNASYTETVPIIKDAGVPFLPGLSVTTGWDYPPLSPGDSVVNVTRMPTPTLDQIALILLEVPRYTALRDAIVKRTGVMRYTNGVPNDLTIPMGQWLSKNGFEGLPIIVNASLQLIGYGDLEHTPALYALKYLSADLLAWYTNLGTVNFVGEFHPIPSDRFINETGFECADYHAVFLHYASSIHGQIHTNTAVTKIDRSGPSPVLTHVSLGSTQPQTQVQNCSHLVLAFPPILEALQSTGSSSGATVDWNTTGIDMDLSPSETSVFSRVGLTAYFSGAVGMPQVPPQVAFAQLPTADVGQPVLMTKMHQGSGVVGTYSWGPWTPTGRGNLSVEEARNILLQTYSRVDFSPASADSEMDSENTSGAIPITDQDVREFRKWDYFPRFQSEDLANGIYDKYNALQGQQKTYWASGLNGFEMVEYAIQAGKEIVETFF</sequence>
<accession>A0A8H5FCE1</accession>
<reference evidence="2 3" key="1">
    <citation type="journal article" date="2020" name="ISME J.">
        <title>Uncovering the hidden diversity of litter-decomposition mechanisms in mushroom-forming fungi.</title>
        <authorList>
            <person name="Floudas D."/>
            <person name="Bentzer J."/>
            <person name="Ahren D."/>
            <person name="Johansson T."/>
            <person name="Persson P."/>
            <person name="Tunlid A."/>
        </authorList>
    </citation>
    <scope>NUCLEOTIDE SEQUENCE [LARGE SCALE GENOMIC DNA]</scope>
    <source>
        <strain evidence="2 3">CBS 291.85</strain>
    </source>
</reference>
<evidence type="ECO:0000313" key="2">
    <source>
        <dbReference type="EMBL" id="KAF5331452.1"/>
    </source>
</evidence>
<dbReference type="Gene3D" id="3.50.50.60">
    <property type="entry name" value="FAD/NAD(P)-binding domain"/>
    <property type="match status" value="1"/>
</dbReference>
<gene>
    <name evidence="2" type="ORF">D9758_016343</name>
</gene>
<dbReference type="PRINTS" id="PR00419">
    <property type="entry name" value="ADXRDTASE"/>
</dbReference>
<dbReference type="Gene3D" id="1.10.405.20">
    <property type="match status" value="1"/>
</dbReference>
<dbReference type="OrthoDB" id="5046242at2759"/>
<evidence type="ECO:0008006" key="4">
    <source>
        <dbReference type="Google" id="ProtNLM"/>
    </source>
</evidence>